<feature type="transmembrane region" description="Helical" evidence="1">
    <location>
        <begin position="6"/>
        <end position="26"/>
    </location>
</feature>
<dbReference type="PATRIC" id="fig|1434111.4.peg.2475"/>
<keyword evidence="3" id="KW-1185">Reference proteome</keyword>
<proteinExistence type="predicted"/>
<name>A0A0E3S7W5_9EURY</name>
<organism evidence="2 3">
    <name type="scientific">Methanosarcina lacustris Z-7289</name>
    <dbReference type="NCBI Taxonomy" id="1434111"/>
    <lineage>
        <taxon>Archaea</taxon>
        <taxon>Methanobacteriati</taxon>
        <taxon>Methanobacteriota</taxon>
        <taxon>Stenosarchaea group</taxon>
        <taxon>Methanomicrobia</taxon>
        <taxon>Methanosarcinales</taxon>
        <taxon>Methanosarcinaceae</taxon>
        <taxon>Methanosarcina</taxon>
    </lineage>
</organism>
<reference evidence="2 3" key="1">
    <citation type="submission" date="2014-07" db="EMBL/GenBank/DDBJ databases">
        <title>Methanogenic archaea and the global carbon cycle.</title>
        <authorList>
            <person name="Henriksen J.R."/>
            <person name="Luke J."/>
            <person name="Reinhart S."/>
            <person name="Benedict M.N."/>
            <person name="Youngblut N.D."/>
            <person name="Metcalf M.E."/>
            <person name="Whitaker R.J."/>
            <person name="Metcalf W.W."/>
        </authorList>
    </citation>
    <scope>NUCLEOTIDE SEQUENCE [LARGE SCALE GENOMIC DNA]</scope>
    <source>
        <strain evidence="2 3">Z-7289</strain>
    </source>
</reference>
<dbReference type="EMBL" id="CP009515">
    <property type="protein sequence ID" value="AKB75148.1"/>
    <property type="molecule type" value="Genomic_DNA"/>
</dbReference>
<accession>A0A0E3S7W5</accession>
<dbReference type="Proteomes" id="UP000033072">
    <property type="component" value="Chromosome"/>
</dbReference>
<evidence type="ECO:0000256" key="1">
    <source>
        <dbReference type="SAM" id="Phobius"/>
    </source>
</evidence>
<evidence type="ECO:0000313" key="3">
    <source>
        <dbReference type="Proteomes" id="UP000033072"/>
    </source>
</evidence>
<dbReference type="AlphaFoldDB" id="A0A0E3S7W5"/>
<dbReference type="KEGG" id="mls:MSLAZ_1887"/>
<keyword evidence="1" id="KW-0472">Membrane</keyword>
<keyword evidence="1" id="KW-0812">Transmembrane</keyword>
<gene>
    <name evidence="2" type="ORF">MSLAZ_1887</name>
</gene>
<protein>
    <submittedName>
        <fullName evidence="2">Uncharacterized protein</fullName>
    </submittedName>
</protein>
<dbReference type="HOGENOM" id="CLU_2820884_0_0_2"/>
<sequence length="66" mass="7931">MNIEPTLNMMLIFLLISFVVLLLIFICTKKVTKKMREERDKAEAERIARLVAEEKRFKELMEEKEE</sequence>
<evidence type="ECO:0000313" key="2">
    <source>
        <dbReference type="EMBL" id="AKB75148.1"/>
    </source>
</evidence>
<keyword evidence="1" id="KW-1133">Transmembrane helix</keyword>